<keyword evidence="2 4" id="KW-1133">Transmembrane helix</keyword>
<dbReference type="PROSITE" id="PS50850">
    <property type="entry name" value="MFS"/>
    <property type="match status" value="1"/>
</dbReference>
<feature type="transmembrane region" description="Helical" evidence="4">
    <location>
        <begin position="99"/>
        <end position="119"/>
    </location>
</feature>
<keyword evidence="7" id="KW-1185">Reference proteome</keyword>
<evidence type="ECO:0000256" key="3">
    <source>
        <dbReference type="ARBA" id="ARBA00023136"/>
    </source>
</evidence>
<proteinExistence type="predicted"/>
<feature type="transmembrane region" description="Helical" evidence="4">
    <location>
        <begin position="37"/>
        <end position="57"/>
    </location>
</feature>
<gene>
    <name evidence="6" type="ORF">SAMN06296036_13446</name>
</gene>
<dbReference type="Gene3D" id="1.20.1250.20">
    <property type="entry name" value="MFS general substrate transporter like domains"/>
    <property type="match status" value="2"/>
</dbReference>
<dbReference type="RefSeq" id="WP_159455721.1">
    <property type="nucleotide sequence ID" value="NZ_FWZT01000034.1"/>
</dbReference>
<dbReference type="GO" id="GO:0022857">
    <property type="term" value="F:transmembrane transporter activity"/>
    <property type="evidence" value="ECO:0007669"/>
    <property type="project" value="InterPro"/>
</dbReference>
<reference evidence="7" key="1">
    <citation type="submission" date="2017-04" db="EMBL/GenBank/DDBJ databases">
        <authorList>
            <person name="Varghese N."/>
            <person name="Submissions S."/>
        </authorList>
    </citation>
    <scope>NUCLEOTIDE SEQUENCE [LARGE SCALE GENOMIC DNA]</scope>
    <source>
        <strain evidence="7">RKEM611</strain>
    </source>
</reference>
<organism evidence="6 7">
    <name type="scientific">Pseudobacteriovorax antillogorgiicola</name>
    <dbReference type="NCBI Taxonomy" id="1513793"/>
    <lineage>
        <taxon>Bacteria</taxon>
        <taxon>Pseudomonadati</taxon>
        <taxon>Bdellovibrionota</taxon>
        <taxon>Oligoflexia</taxon>
        <taxon>Oligoflexales</taxon>
        <taxon>Pseudobacteriovoracaceae</taxon>
        <taxon>Pseudobacteriovorax</taxon>
    </lineage>
</organism>
<feature type="transmembrane region" description="Helical" evidence="4">
    <location>
        <begin position="241"/>
        <end position="260"/>
    </location>
</feature>
<feature type="transmembrane region" description="Helical" evidence="4">
    <location>
        <begin position="202"/>
        <end position="221"/>
    </location>
</feature>
<feature type="domain" description="Major facilitator superfamily (MFS) profile" evidence="5">
    <location>
        <begin position="1"/>
        <end position="381"/>
    </location>
</feature>
<name>A0A1Y6CNJ6_9BACT</name>
<evidence type="ECO:0000313" key="7">
    <source>
        <dbReference type="Proteomes" id="UP000192907"/>
    </source>
</evidence>
<evidence type="ECO:0000256" key="2">
    <source>
        <dbReference type="ARBA" id="ARBA00022989"/>
    </source>
</evidence>
<dbReference type="PANTHER" id="PTHR23546">
    <property type="entry name" value="TRANSPORT PROTEIN"/>
    <property type="match status" value="1"/>
</dbReference>
<dbReference type="EMBL" id="FWZT01000034">
    <property type="protein sequence ID" value="SMF80062.1"/>
    <property type="molecule type" value="Genomic_DNA"/>
</dbReference>
<protein>
    <submittedName>
        <fullName evidence="6">Predicted arabinose efflux permease, MFS family</fullName>
    </submittedName>
</protein>
<feature type="transmembrane region" description="Helical" evidence="4">
    <location>
        <begin position="328"/>
        <end position="351"/>
    </location>
</feature>
<keyword evidence="1 4" id="KW-0812">Transmembrane</keyword>
<dbReference type="InterPro" id="IPR011701">
    <property type="entry name" value="MFS"/>
</dbReference>
<sequence>MIQFIKAALILFGTAQAVQFILYPALAEALQLSISQVIGAYALGSFCFLFGGPFWALKSKQWGRLVAIRIGLVGQVLSLGATLWLMLRGNADSNGLLLLAIRIFYGLTASAIVPVSQAILADLSGQGKQRLRAMTTHSLMLNIGRLIGPLLVWGLLSIQLELFFGLLAILNLAVLGVSLRFSWESGVAELNSRGLSIDAQRFLGIPILALLLTTVVGIVQSSLGGLLELRFGLSPQESSHLLAQMIVASSLIMIVNQLALGRWAKKAEGWPLFGGVCGLLLATGFLLVAQNLILVFASIVLLGSSVAILVPAYTALHSQRIDADQGGAAASLSVSHTLGYGLGGLIAAIAFDWLPVASYWSALLVSLIGLLYLLFLDKSFSSQGAEHELPDIS</sequence>
<accession>A0A1Y6CNJ6</accession>
<feature type="transmembrane region" description="Helical" evidence="4">
    <location>
        <begin position="295"/>
        <end position="316"/>
    </location>
</feature>
<feature type="transmembrane region" description="Helical" evidence="4">
    <location>
        <begin position="139"/>
        <end position="156"/>
    </location>
</feature>
<feature type="transmembrane region" description="Helical" evidence="4">
    <location>
        <begin position="162"/>
        <end position="181"/>
    </location>
</feature>
<evidence type="ECO:0000256" key="1">
    <source>
        <dbReference type="ARBA" id="ARBA00022692"/>
    </source>
</evidence>
<dbReference type="PANTHER" id="PTHR23546:SF1">
    <property type="entry name" value="MEMBRANE PROTEIN"/>
    <property type="match status" value="1"/>
</dbReference>
<evidence type="ECO:0000256" key="4">
    <source>
        <dbReference type="SAM" id="Phobius"/>
    </source>
</evidence>
<dbReference type="InterPro" id="IPR036259">
    <property type="entry name" value="MFS_trans_sf"/>
</dbReference>
<evidence type="ECO:0000259" key="5">
    <source>
        <dbReference type="PROSITE" id="PS50850"/>
    </source>
</evidence>
<feature type="transmembrane region" description="Helical" evidence="4">
    <location>
        <begin position="357"/>
        <end position="376"/>
    </location>
</feature>
<dbReference type="Proteomes" id="UP000192907">
    <property type="component" value="Unassembled WGS sequence"/>
</dbReference>
<feature type="transmembrane region" description="Helical" evidence="4">
    <location>
        <begin position="66"/>
        <end position="87"/>
    </location>
</feature>
<dbReference type="Pfam" id="PF07690">
    <property type="entry name" value="MFS_1"/>
    <property type="match status" value="1"/>
</dbReference>
<dbReference type="STRING" id="1513793.SAMN06296036_13446"/>
<feature type="transmembrane region" description="Helical" evidence="4">
    <location>
        <begin position="272"/>
        <end position="289"/>
    </location>
</feature>
<dbReference type="InterPro" id="IPR020846">
    <property type="entry name" value="MFS_dom"/>
</dbReference>
<evidence type="ECO:0000313" key="6">
    <source>
        <dbReference type="EMBL" id="SMF80062.1"/>
    </source>
</evidence>
<keyword evidence="3 4" id="KW-0472">Membrane</keyword>
<dbReference type="SUPFAM" id="SSF103473">
    <property type="entry name" value="MFS general substrate transporter"/>
    <property type="match status" value="1"/>
</dbReference>
<dbReference type="AlphaFoldDB" id="A0A1Y6CNJ6"/>